<dbReference type="Proteomes" id="UP000307768">
    <property type="component" value="Unassembled WGS sequence"/>
</dbReference>
<dbReference type="Gene3D" id="3.40.190.120">
    <property type="entry name" value="Osmoprotection protein (prox), domain 2"/>
    <property type="match status" value="1"/>
</dbReference>
<comment type="caution">
    <text evidence="2">The sequence shown here is derived from an EMBL/GenBank/DDBJ whole genome shotgun (WGS) entry which is preliminary data.</text>
</comment>
<reference evidence="2 3" key="1">
    <citation type="submission" date="2019-09" db="EMBL/GenBank/DDBJ databases">
        <title>Mumia zhuanghuii sp. nov. isolated from the intestinal contents of plateau pika (Ochotona curzoniae) in the Qinghai-Tibet plateau of China.</title>
        <authorList>
            <person name="Tian Z."/>
        </authorList>
    </citation>
    <scope>NUCLEOTIDE SEQUENCE [LARGE SCALE GENOMIC DNA]</scope>
    <source>
        <strain evidence="3">350</strain>
    </source>
</reference>
<dbReference type="EMBL" id="VDFQ02000002">
    <property type="protein sequence ID" value="KAA1423260.1"/>
    <property type="molecule type" value="Genomic_DNA"/>
</dbReference>
<dbReference type="PROSITE" id="PS51257">
    <property type="entry name" value="PROKAR_LIPOPROTEIN"/>
    <property type="match status" value="1"/>
</dbReference>
<dbReference type="SUPFAM" id="SSF53850">
    <property type="entry name" value="Periplasmic binding protein-like II"/>
    <property type="match status" value="1"/>
</dbReference>
<sequence>MRTPDARPRVTLLRRTLAGVAAVTAAAMIGGCGLENANGYIAPAEPAAIEQHDSLEGVEITVGSKDFTEQLILGNMYATVLQTAGATVTNRSNIAGSVGVRNALLNGSVDVSPEYTGTGWISYLGHDKPVKGEQEQWQAVHDEDLGNGLTWLPFSPVNNTYAFAMGPDASKKLGITSLSEIKDLPVAERTFCVEDEFFSREDGFQPMLATYGLEYGKDVPAGNVLRMDTGVVYDATARGECNFGEVFTTDGRILALDLAVLEDDKGFFPLYNLAPVIQTDLVEQHPEIAEVFAQLQPLLTNEVLLELNAQVDVDGGEPALVARDWLREQGLVE</sequence>
<accession>A0A5Q6RYU6</accession>
<dbReference type="GO" id="GO:0022857">
    <property type="term" value="F:transmembrane transporter activity"/>
    <property type="evidence" value="ECO:0007669"/>
    <property type="project" value="InterPro"/>
</dbReference>
<gene>
    <name evidence="2" type="ORF">FE697_006435</name>
</gene>
<dbReference type="GO" id="GO:0043190">
    <property type="term" value="C:ATP-binding cassette (ABC) transporter complex"/>
    <property type="evidence" value="ECO:0007669"/>
    <property type="project" value="InterPro"/>
</dbReference>
<dbReference type="AlphaFoldDB" id="A0A5Q6RYU6"/>
<dbReference type="CDD" id="cd13611">
    <property type="entry name" value="PBP2_YehZ"/>
    <property type="match status" value="1"/>
</dbReference>
<dbReference type="OrthoDB" id="9781705at2"/>
<name>A0A5Q6RYU6_9ACTN</name>
<dbReference type="InterPro" id="IPR007210">
    <property type="entry name" value="ABC_Gly_betaine_transp_sub-bd"/>
</dbReference>
<dbReference type="Pfam" id="PF04069">
    <property type="entry name" value="OpuAC"/>
    <property type="match status" value="1"/>
</dbReference>
<evidence type="ECO:0000313" key="3">
    <source>
        <dbReference type="Proteomes" id="UP000307768"/>
    </source>
</evidence>
<proteinExistence type="predicted"/>
<organism evidence="2 3">
    <name type="scientific">Mumia zhuanghuii</name>
    <dbReference type="NCBI Taxonomy" id="2585211"/>
    <lineage>
        <taxon>Bacteria</taxon>
        <taxon>Bacillati</taxon>
        <taxon>Actinomycetota</taxon>
        <taxon>Actinomycetes</taxon>
        <taxon>Propionibacteriales</taxon>
        <taxon>Nocardioidaceae</taxon>
        <taxon>Mumia</taxon>
    </lineage>
</organism>
<dbReference type="RefSeq" id="WP_149768779.1">
    <property type="nucleotide sequence ID" value="NZ_VDFQ02000002.1"/>
</dbReference>
<dbReference type="Gene3D" id="3.40.190.10">
    <property type="entry name" value="Periplasmic binding protein-like II"/>
    <property type="match status" value="1"/>
</dbReference>
<protein>
    <submittedName>
        <fullName evidence="2">Glycine betaine ABC transporter substrate-binding protein</fullName>
    </submittedName>
</protein>
<feature type="domain" description="ABC-type glycine betaine transport system substrate-binding" evidence="1">
    <location>
        <begin position="59"/>
        <end position="328"/>
    </location>
</feature>
<evidence type="ECO:0000313" key="2">
    <source>
        <dbReference type="EMBL" id="KAA1423260.1"/>
    </source>
</evidence>
<evidence type="ECO:0000259" key="1">
    <source>
        <dbReference type="Pfam" id="PF04069"/>
    </source>
</evidence>